<comment type="subcellular location">
    <subcellularLocation>
        <location evidence="1">Membrane</location>
    </subcellularLocation>
</comment>
<evidence type="ECO:0000313" key="12">
    <source>
        <dbReference type="Proteomes" id="UP000276133"/>
    </source>
</evidence>
<sequence>MLCLYIYLVYLVFNSKSQILKPAPNFSEITIKKAENIIVYENIPLNTEILVAKAFSYEEAYPISYSLIDPDEYFKINSTTGSVTLFSPFSRQKKYQFMIVATDSASIKQSTHLTANVVVISANTQAPYFNHDFGHHVSILEIITPKSVIYDKIFLNDSNSEQSGVPRIFCDNNDPNNSDALLSCSYFRLDFRIKDAGVYQCLVILTKKLDFFTKNRFALSITAEILMKKITTYLIVEVKKGELQPKFSQSTYLYLISYENLFNNTLEVRVLNVDSNKAQNISFDLSDPKNFFKLSNFWCSHDICYQNIQTKNLFPLRTIYKLNITFFQQIQNHLYSTKAEINVIFDYPQTAQKPPAFLYQDYTFFVYENIAPNTAIRNASLTVFEDEPLSLDNSGFYLEVLNKEKNIPDSMFDIVPNFGMGYLVSCFKLKPNKYLDHESGPTKFNLRIRAVSRSNRYLFSFANVTIYVQDFNEHSPFFENFIVSKVLNDPENLNPGDCIITLKAHDEDSNDKRDGLVYNLIGAHQHKFTIDSFGQIKLFRKFDFKKELLRLYNITVVAYDQGGLSNFTNLILYFNITSPWAIDKSNFFCSISSSRSELSFLDFKTFQPELYIPINSVHKLKYFISESVPKLNELSIDSLTGRIFLKSPINSTILNKYSRQEIFLVFVEVKAYQIQNVLNGSLYLSSIDCAAIIYLKPFDQPHLNDQRPFFLQKYKIQIERELAMKSVPFIKIEAISMNSKNNLPIRYTIIKKLERIFRIDAIQGFIYLEDGVNLENKEYEVTVEATDQSNGLSSSTKILISVTQRFKSTLKCSQDYVIAKIDPDNFFIQNYITQINCSSENESKNSKITFDISSVHKIYNCEGFDISYQPSIGIDSSTGRIMSFKNLSRENFCDASFTVHVQQDENFITIPFKLVLTKDSTSKPPVFILNSVNITYLSEYAHAGSYITTIIAYDPVTFQLIEKYSIVSEISYPISPNRFFKIDSLTGVISLNTLPFVNKVKLIVSATSNYGMSSHATIYIDLSSYFDNFFTNLYLNSKYIHDNVTLCADNFYYDSIYQTKTRCFSQYDLSKNVPCSKVVYSLDYIKDYGSNNLFLIGNRTGNLYLSSSKIDMFNRSEYVLVINAKSDLAVTKNSKDSKAGYVLDLDPSLIGILNNTIILNFDVISNTNQIVVYSILNKNPIPFYIDKKSLRIIYPFPNYIYSDKKSYLLFIEAHDVLNMAKNYITIEIRVKLLRDNLPRFEREETSGPISLSIYENASLYQQILDMTNLVYIPDEKFYFYVFETETNKFSETFGVNVSQKFWLQPIKKLNSQLKSVYKLFIYITDTPISYENVFYPSNLNRAFLFVNIKVLDLNETTGYFSQVSKFIILDPIVSLNKKIGQVVGVSSLAEPIYNLIACDLVFNSLIYVDRQFCELFILNKENGIISANSSNYQAFSNNYFVLKILATFSSVKINTEVYVFIIESDYKSRLVLSDVYLKPSFSLNHFKDDINTILEREANGTIRFEYNEYFISFMTSSDTGLNICFVLIQLDEKIVLNFEESKNIFSKSNSLKSLLNSYSISKIQRCIGEQDMILNQKFYEENGLWKLNSYSIGMLVLVSLMLLATIFSICLLEVCWASFLRQSTLAMTADLDSIDADSN</sequence>
<accession>A0A3M7SYW7</accession>
<feature type="domain" description="Cadherin" evidence="10">
    <location>
        <begin position="1162"/>
        <end position="1240"/>
    </location>
</feature>
<dbReference type="GO" id="GO:0007156">
    <property type="term" value="P:homophilic cell adhesion via plasma membrane adhesion molecules"/>
    <property type="evidence" value="ECO:0007669"/>
    <property type="project" value="InterPro"/>
</dbReference>
<keyword evidence="4 8" id="KW-0106">Calcium</keyword>
<name>A0A3M7SYW7_BRAPC</name>
<keyword evidence="3" id="KW-0677">Repeat</keyword>
<evidence type="ECO:0000256" key="2">
    <source>
        <dbReference type="ARBA" id="ARBA00022692"/>
    </source>
</evidence>
<evidence type="ECO:0000256" key="5">
    <source>
        <dbReference type="ARBA" id="ARBA00022889"/>
    </source>
</evidence>
<dbReference type="Proteomes" id="UP000276133">
    <property type="component" value="Unassembled WGS sequence"/>
</dbReference>
<evidence type="ECO:0000259" key="10">
    <source>
        <dbReference type="PROSITE" id="PS50268"/>
    </source>
</evidence>
<dbReference type="PRINTS" id="PR00205">
    <property type="entry name" value="CADHERIN"/>
</dbReference>
<dbReference type="InterPro" id="IPR015919">
    <property type="entry name" value="Cadherin-like_sf"/>
</dbReference>
<feature type="domain" description="Cadherin" evidence="10">
    <location>
        <begin position="710"/>
        <end position="825"/>
    </location>
</feature>
<evidence type="ECO:0000256" key="4">
    <source>
        <dbReference type="ARBA" id="ARBA00022837"/>
    </source>
</evidence>
<feature type="domain" description="Cadherin" evidence="10">
    <location>
        <begin position="31"/>
        <end position="129"/>
    </location>
</feature>
<feature type="domain" description="Cadherin" evidence="10">
    <location>
        <begin position="358"/>
        <end position="478"/>
    </location>
</feature>
<feature type="non-terminal residue" evidence="11">
    <location>
        <position position="1639"/>
    </location>
</feature>
<comment type="caution">
    <text evidence="11">The sequence shown here is derived from an EMBL/GenBank/DDBJ whole genome shotgun (WGS) entry which is preliminary data.</text>
</comment>
<evidence type="ECO:0000256" key="3">
    <source>
        <dbReference type="ARBA" id="ARBA00022737"/>
    </source>
</evidence>
<evidence type="ECO:0000313" key="11">
    <source>
        <dbReference type="EMBL" id="RNA40917.1"/>
    </source>
</evidence>
<proteinExistence type="predicted"/>
<evidence type="ECO:0000256" key="6">
    <source>
        <dbReference type="ARBA" id="ARBA00022989"/>
    </source>
</evidence>
<feature type="transmembrane region" description="Helical" evidence="9">
    <location>
        <begin position="1590"/>
        <end position="1612"/>
    </location>
</feature>
<evidence type="ECO:0000256" key="7">
    <source>
        <dbReference type="ARBA" id="ARBA00023136"/>
    </source>
</evidence>
<keyword evidence="5" id="KW-0130">Cell adhesion</keyword>
<dbReference type="InterPro" id="IPR002126">
    <property type="entry name" value="Cadherin-like_dom"/>
</dbReference>
<evidence type="ECO:0000256" key="1">
    <source>
        <dbReference type="ARBA" id="ARBA00004370"/>
    </source>
</evidence>
<keyword evidence="6 9" id="KW-1133">Transmembrane helix</keyword>
<dbReference type="PANTHER" id="PTHR24025">
    <property type="entry name" value="DESMOGLEIN FAMILY MEMBER"/>
    <property type="match status" value="1"/>
</dbReference>
<keyword evidence="12" id="KW-1185">Reference proteome</keyword>
<dbReference type="PROSITE" id="PS50268">
    <property type="entry name" value="CADHERIN_2"/>
    <property type="match status" value="5"/>
</dbReference>
<evidence type="ECO:0000256" key="9">
    <source>
        <dbReference type="SAM" id="Phobius"/>
    </source>
</evidence>
<dbReference type="GO" id="GO:0005911">
    <property type="term" value="C:cell-cell junction"/>
    <property type="evidence" value="ECO:0007669"/>
    <property type="project" value="TreeGrafter"/>
</dbReference>
<dbReference type="GO" id="GO:0016020">
    <property type="term" value="C:membrane"/>
    <property type="evidence" value="ECO:0007669"/>
    <property type="project" value="UniProtKB-SubCell"/>
</dbReference>
<evidence type="ECO:0000256" key="8">
    <source>
        <dbReference type="PROSITE-ProRule" id="PRU00043"/>
    </source>
</evidence>
<dbReference type="EMBL" id="REGN01000569">
    <property type="protein sequence ID" value="RNA40917.1"/>
    <property type="molecule type" value="Genomic_DNA"/>
</dbReference>
<dbReference type="STRING" id="10195.A0A3M7SYW7"/>
<dbReference type="SMART" id="SM00112">
    <property type="entry name" value="CA"/>
    <property type="match status" value="5"/>
</dbReference>
<dbReference type="CDD" id="cd11304">
    <property type="entry name" value="Cadherin_repeat"/>
    <property type="match status" value="5"/>
</dbReference>
<gene>
    <name evidence="11" type="ORF">BpHYR1_045804</name>
</gene>
<feature type="domain" description="Cadherin" evidence="10">
    <location>
        <begin position="490"/>
        <end position="572"/>
    </location>
</feature>
<reference evidence="11 12" key="1">
    <citation type="journal article" date="2018" name="Sci. Rep.">
        <title>Genomic signatures of local adaptation to the degree of environmental predictability in rotifers.</title>
        <authorList>
            <person name="Franch-Gras L."/>
            <person name="Hahn C."/>
            <person name="Garcia-Roger E.M."/>
            <person name="Carmona M.J."/>
            <person name="Serra M."/>
            <person name="Gomez A."/>
        </authorList>
    </citation>
    <scope>NUCLEOTIDE SEQUENCE [LARGE SCALE GENOMIC DNA]</scope>
    <source>
        <strain evidence="11">HYR1</strain>
    </source>
</reference>
<dbReference type="PANTHER" id="PTHR24025:SF31">
    <property type="entry name" value="NEURAL-CADHERIN"/>
    <property type="match status" value="1"/>
</dbReference>
<dbReference type="GO" id="GO:0005509">
    <property type="term" value="F:calcium ion binding"/>
    <property type="evidence" value="ECO:0007669"/>
    <property type="project" value="UniProtKB-UniRule"/>
</dbReference>
<dbReference type="InterPro" id="IPR050971">
    <property type="entry name" value="Cadherin-domain_protein"/>
</dbReference>
<organism evidence="11 12">
    <name type="scientific">Brachionus plicatilis</name>
    <name type="common">Marine rotifer</name>
    <name type="synonym">Brachionus muelleri</name>
    <dbReference type="NCBI Taxonomy" id="10195"/>
    <lineage>
        <taxon>Eukaryota</taxon>
        <taxon>Metazoa</taxon>
        <taxon>Spiralia</taxon>
        <taxon>Gnathifera</taxon>
        <taxon>Rotifera</taxon>
        <taxon>Eurotatoria</taxon>
        <taxon>Monogononta</taxon>
        <taxon>Pseudotrocha</taxon>
        <taxon>Ploima</taxon>
        <taxon>Brachionidae</taxon>
        <taxon>Brachionus</taxon>
    </lineage>
</organism>
<keyword evidence="2 9" id="KW-0812">Transmembrane</keyword>
<protein>
    <submittedName>
        <fullName evidence="11">Cadherin-87A</fullName>
    </submittedName>
</protein>
<dbReference type="Gene3D" id="2.60.40.60">
    <property type="entry name" value="Cadherins"/>
    <property type="match status" value="4"/>
</dbReference>
<keyword evidence="7 9" id="KW-0472">Membrane</keyword>
<dbReference type="OrthoDB" id="10494259at2759"/>
<dbReference type="SUPFAM" id="SSF49313">
    <property type="entry name" value="Cadherin-like"/>
    <property type="match status" value="5"/>
</dbReference>
<dbReference type="Pfam" id="PF00028">
    <property type="entry name" value="Cadherin"/>
    <property type="match status" value="2"/>
</dbReference>